<accession>A0A5T0NK83</accession>
<dbReference type="EMBL" id="AACDML010000006">
    <property type="protein sequence ID" value="EAK1101061.1"/>
    <property type="molecule type" value="Genomic_DNA"/>
</dbReference>
<dbReference type="EMBL" id="AACJON010000007">
    <property type="protein sequence ID" value="EAK8366193.1"/>
    <property type="molecule type" value="Genomic_DNA"/>
</dbReference>
<gene>
    <name evidence="2" type="ORF">BBI66_04500</name>
    <name evidence="4" type="ORF">E7Q89_05725</name>
    <name evidence="3" type="ORF">FBF98_06940</name>
</gene>
<sequence length="112" mass="13085">MLRELTKKYITAFNDKNLKEIANLLNDNFVLEDPVVKRIEGKDKCLLAIQNIFKSCKELNFSAKNIFQDKDTTFIEFILMLDGIRLEGVDIIEWKDGKIVELRAYLDTQNKN</sequence>
<dbReference type="EMBL" id="AACIUB010000041">
    <property type="protein sequence ID" value="EAK7279524.1"/>
    <property type="molecule type" value="Genomic_DNA"/>
</dbReference>
<name>A0A5T0NK83_CAMJU</name>
<dbReference type="Pfam" id="PF12680">
    <property type="entry name" value="SnoaL_2"/>
    <property type="match status" value="1"/>
</dbReference>
<organism evidence="2">
    <name type="scientific">Campylobacter jejuni</name>
    <dbReference type="NCBI Taxonomy" id="197"/>
    <lineage>
        <taxon>Bacteria</taxon>
        <taxon>Pseudomonadati</taxon>
        <taxon>Campylobacterota</taxon>
        <taxon>Epsilonproteobacteria</taxon>
        <taxon>Campylobacterales</taxon>
        <taxon>Campylobacteraceae</taxon>
        <taxon>Campylobacter</taxon>
    </lineage>
</organism>
<protein>
    <submittedName>
        <fullName evidence="2">Nuclear transport factor 2 family protein</fullName>
    </submittedName>
</protein>
<proteinExistence type="predicted"/>
<comment type="caution">
    <text evidence="2">The sequence shown here is derived from an EMBL/GenBank/DDBJ whole genome shotgun (WGS) entry which is preliminary data.</text>
</comment>
<dbReference type="RefSeq" id="WP_004306486.1">
    <property type="nucleotide sequence ID" value="NZ_AP028414.1"/>
</dbReference>
<evidence type="ECO:0000313" key="2">
    <source>
        <dbReference type="EMBL" id="EAK1101061.1"/>
    </source>
</evidence>
<reference evidence="3" key="3">
    <citation type="submission" date="2019-04" db="EMBL/GenBank/DDBJ databases">
        <authorList>
            <consortium name="GenomeTrakr network: Whole genome sequencing for foodborne pathogen traceback"/>
        </authorList>
    </citation>
    <scope>NUCLEOTIDE SEQUENCE</scope>
    <source>
        <strain evidence="3">TTU_498</strain>
    </source>
</reference>
<reference evidence="2" key="1">
    <citation type="submission" date="2018-05" db="EMBL/GenBank/DDBJ databases">
        <authorList>
            <consortium name="PulseNet: The National Subtyping Network for Foodborne Disease Surveillance"/>
            <person name="Tarr C.L."/>
            <person name="Trees E."/>
            <person name="Katz L.S."/>
            <person name="Carleton-Romer H.A."/>
            <person name="Stroika S."/>
            <person name="Kucerova Z."/>
            <person name="Roache K.F."/>
            <person name="Sabol A.L."/>
            <person name="Besser J."/>
            <person name="Gerner-Smidt P."/>
        </authorList>
    </citation>
    <scope>NUCLEOTIDE SEQUENCE</scope>
    <source>
        <strain evidence="2">PNUSAC000581</strain>
    </source>
</reference>
<evidence type="ECO:0000313" key="3">
    <source>
        <dbReference type="EMBL" id="EAK7279524.1"/>
    </source>
</evidence>
<dbReference type="SUPFAM" id="SSF54427">
    <property type="entry name" value="NTF2-like"/>
    <property type="match status" value="1"/>
</dbReference>
<evidence type="ECO:0000259" key="1">
    <source>
        <dbReference type="Pfam" id="PF12680"/>
    </source>
</evidence>
<evidence type="ECO:0000313" key="4">
    <source>
        <dbReference type="EMBL" id="EAK8366193.1"/>
    </source>
</evidence>
<feature type="domain" description="SnoaL-like" evidence="1">
    <location>
        <begin position="7"/>
        <end position="101"/>
    </location>
</feature>
<dbReference type="AlphaFoldDB" id="A0A5T0NK83"/>
<dbReference type="Gene3D" id="3.10.450.50">
    <property type="match status" value="1"/>
</dbReference>
<dbReference type="InterPro" id="IPR032710">
    <property type="entry name" value="NTF2-like_dom_sf"/>
</dbReference>
<dbReference type="InterPro" id="IPR037401">
    <property type="entry name" value="SnoaL-like"/>
</dbReference>
<reference evidence="4" key="2">
    <citation type="submission" date="2019-04" db="EMBL/GenBank/DDBJ databases">
        <authorList>
            <person name="Ashton P.M."/>
            <person name="Dallman T."/>
            <person name="Nair S."/>
            <person name="De Pinna E."/>
            <person name="Peters T."/>
            <person name="Grant K."/>
        </authorList>
    </citation>
    <scope>NUCLEOTIDE SEQUENCE</scope>
    <source>
        <strain evidence="4">OXC2634</strain>
    </source>
</reference>